<gene>
    <name evidence="2" type="ORF">OCU04_002245</name>
</gene>
<sequence>MTGSSSRAEIGSQSSESPSPGSEEALCHPRYKNDQNVPPTAIDDGQLGVVNKKLRQISGEPSNEEENDGPDSEQVPMRVFTIGFTKDGKT</sequence>
<evidence type="ECO:0000313" key="2">
    <source>
        <dbReference type="EMBL" id="KAJ8071941.1"/>
    </source>
</evidence>
<dbReference type="AlphaFoldDB" id="A0A9X0DQ88"/>
<dbReference type="Proteomes" id="UP001152300">
    <property type="component" value="Unassembled WGS sequence"/>
</dbReference>
<protein>
    <submittedName>
        <fullName evidence="2">Uncharacterized protein</fullName>
    </submittedName>
</protein>
<evidence type="ECO:0000256" key="1">
    <source>
        <dbReference type="SAM" id="MobiDB-lite"/>
    </source>
</evidence>
<evidence type="ECO:0000313" key="3">
    <source>
        <dbReference type="Proteomes" id="UP001152300"/>
    </source>
</evidence>
<dbReference type="EMBL" id="JAPEIS010000001">
    <property type="protein sequence ID" value="KAJ8071941.1"/>
    <property type="molecule type" value="Genomic_DNA"/>
</dbReference>
<name>A0A9X0DQ88_9HELO</name>
<comment type="caution">
    <text evidence="2">The sequence shown here is derived from an EMBL/GenBank/DDBJ whole genome shotgun (WGS) entry which is preliminary data.</text>
</comment>
<feature type="compositionally biased region" description="Acidic residues" evidence="1">
    <location>
        <begin position="62"/>
        <end position="71"/>
    </location>
</feature>
<keyword evidence="3" id="KW-1185">Reference proteome</keyword>
<organism evidence="2 3">
    <name type="scientific">Sclerotinia nivalis</name>
    <dbReference type="NCBI Taxonomy" id="352851"/>
    <lineage>
        <taxon>Eukaryota</taxon>
        <taxon>Fungi</taxon>
        <taxon>Dikarya</taxon>
        <taxon>Ascomycota</taxon>
        <taxon>Pezizomycotina</taxon>
        <taxon>Leotiomycetes</taxon>
        <taxon>Helotiales</taxon>
        <taxon>Sclerotiniaceae</taxon>
        <taxon>Sclerotinia</taxon>
    </lineage>
</organism>
<reference evidence="2" key="1">
    <citation type="submission" date="2022-11" db="EMBL/GenBank/DDBJ databases">
        <title>Genome Resource of Sclerotinia nivalis Strain SnTB1, a Plant Pathogen Isolated from American Ginseng.</title>
        <authorList>
            <person name="Fan S."/>
        </authorList>
    </citation>
    <scope>NUCLEOTIDE SEQUENCE</scope>
    <source>
        <strain evidence="2">SnTB1</strain>
    </source>
</reference>
<proteinExistence type="predicted"/>
<feature type="region of interest" description="Disordered" evidence="1">
    <location>
        <begin position="1"/>
        <end position="90"/>
    </location>
</feature>
<feature type="compositionally biased region" description="Low complexity" evidence="1">
    <location>
        <begin position="11"/>
        <end position="24"/>
    </location>
</feature>
<accession>A0A9X0DQ88</accession>